<gene>
    <name evidence="2" type="ORF">RCOM_0622520</name>
</gene>
<evidence type="ECO:0000256" key="1">
    <source>
        <dbReference type="SAM" id="MobiDB-lite"/>
    </source>
</evidence>
<sequence>MKDGDIVPMRLLEIKIKVDNFIINGTRKVIGREGFARGGDKILLMPQKVTKDSTRFHEQKSVEEDRFNGGEDVNLTKRLRENYDHLDYRQLEHDKDAQQEHDQDKNTQDHD</sequence>
<evidence type="ECO:0000313" key="2">
    <source>
        <dbReference type="EMBL" id="EEF36843.1"/>
    </source>
</evidence>
<feature type="region of interest" description="Disordered" evidence="1">
    <location>
        <begin position="87"/>
        <end position="111"/>
    </location>
</feature>
<dbReference type="AlphaFoldDB" id="B9SHW5"/>
<dbReference type="InParanoid" id="B9SHW5"/>
<dbReference type="EMBL" id="EQ973966">
    <property type="protein sequence ID" value="EEF36843.1"/>
    <property type="molecule type" value="Genomic_DNA"/>
</dbReference>
<protein>
    <submittedName>
        <fullName evidence="2">Uncharacterized protein</fullName>
    </submittedName>
</protein>
<proteinExistence type="predicted"/>
<organism evidence="2 3">
    <name type="scientific">Ricinus communis</name>
    <name type="common">Castor bean</name>
    <dbReference type="NCBI Taxonomy" id="3988"/>
    <lineage>
        <taxon>Eukaryota</taxon>
        <taxon>Viridiplantae</taxon>
        <taxon>Streptophyta</taxon>
        <taxon>Embryophyta</taxon>
        <taxon>Tracheophyta</taxon>
        <taxon>Spermatophyta</taxon>
        <taxon>Magnoliopsida</taxon>
        <taxon>eudicotyledons</taxon>
        <taxon>Gunneridae</taxon>
        <taxon>Pentapetalae</taxon>
        <taxon>rosids</taxon>
        <taxon>fabids</taxon>
        <taxon>Malpighiales</taxon>
        <taxon>Euphorbiaceae</taxon>
        <taxon>Acalyphoideae</taxon>
        <taxon>Acalypheae</taxon>
        <taxon>Ricinus</taxon>
    </lineage>
</organism>
<dbReference type="Proteomes" id="UP000008311">
    <property type="component" value="Unassembled WGS sequence"/>
</dbReference>
<keyword evidence="3" id="KW-1185">Reference proteome</keyword>
<name>B9SHW5_RICCO</name>
<evidence type="ECO:0000313" key="3">
    <source>
        <dbReference type="Proteomes" id="UP000008311"/>
    </source>
</evidence>
<accession>B9SHW5</accession>
<reference evidence="3" key="1">
    <citation type="journal article" date="2010" name="Nat. Biotechnol.">
        <title>Draft genome sequence of the oilseed species Ricinus communis.</title>
        <authorList>
            <person name="Chan A.P."/>
            <person name="Crabtree J."/>
            <person name="Zhao Q."/>
            <person name="Lorenzi H."/>
            <person name="Orvis J."/>
            <person name="Puiu D."/>
            <person name="Melake-Berhan A."/>
            <person name="Jones K.M."/>
            <person name="Redman J."/>
            <person name="Chen G."/>
            <person name="Cahoon E.B."/>
            <person name="Gedil M."/>
            <person name="Stanke M."/>
            <person name="Haas B.J."/>
            <person name="Wortman J.R."/>
            <person name="Fraser-Liggett C.M."/>
            <person name="Ravel J."/>
            <person name="Rabinowicz P.D."/>
        </authorList>
    </citation>
    <scope>NUCLEOTIDE SEQUENCE [LARGE SCALE GENOMIC DNA]</scope>
    <source>
        <strain evidence="3">cv. Hale</strain>
    </source>
</reference>